<dbReference type="Proteomes" id="UP000189705">
    <property type="component" value="Unplaced"/>
</dbReference>
<dbReference type="FunFam" id="1.10.220.10:FF:000002">
    <property type="entry name" value="Annexin"/>
    <property type="match status" value="1"/>
</dbReference>
<dbReference type="Gene3D" id="1.10.220.10">
    <property type="entry name" value="Annexin"/>
    <property type="match status" value="4"/>
</dbReference>
<dbReference type="PANTHER" id="PTHR10502">
    <property type="entry name" value="ANNEXIN"/>
    <property type="match status" value="1"/>
</dbReference>
<evidence type="ECO:0000256" key="4">
    <source>
        <dbReference type="ARBA" id="ARBA00007831"/>
    </source>
</evidence>
<dbReference type="GO" id="GO:0055074">
    <property type="term" value="P:calcium ion homeostasis"/>
    <property type="evidence" value="ECO:0007669"/>
    <property type="project" value="UniProtKB-ARBA"/>
</dbReference>
<evidence type="ECO:0000256" key="13">
    <source>
        <dbReference type="ARBA" id="ARBA00023302"/>
    </source>
</evidence>
<dbReference type="Pfam" id="PF00191">
    <property type="entry name" value="Annexin"/>
    <property type="match status" value="4"/>
</dbReference>
<evidence type="ECO:0000256" key="15">
    <source>
        <dbReference type="ARBA" id="ARBA00056704"/>
    </source>
</evidence>
<sequence>MKEEYHFEYPERQVLLPWVKVTKKANKTLGIIKNGTNNKTENIIVLLYKSMILPRLEYNVQLVPHLKSDVVELEKSTTRHRHSFDAERDAKKLHKACKGMGTDEKTIIEILSSRSSEQRQQVKEKYKTIYSKDLEEVLKGELSGNFEKTALALLGRPCEYEAQELQKAMKGGGTDESLLIEILCTRTNQQIEAIKKAYKRLFEQDLESDVKSDTSGSLRTILVSVLQADRDEEQDINAELAEQDAKNLYEAGEGRWGTEELAFNVILAKRNVKQLRATFQAYEKLHGKDIEEAIQSETSGNLEKAYLTLVRCAKDCQGYFATRLHESMKGTGTDEETLIRILVTRAEIDLPTIKEKFKQLYNSSLAQAIQSDTSGDLRKLLVALLH</sequence>
<evidence type="ECO:0000256" key="11">
    <source>
        <dbReference type="ARBA" id="ARBA00023216"/>
    </source>
</evidence>
<dbReference type="GO" id="GO:0005509">
    <property type="term" value="F:calcium ion binding"/>
    <property type="evidence" value="ECO:0007669"/>
    <property type="project" value="InterPro"/>
</dbReference>
<dbReference type="RefSeq" id="XP_006028531.1">
    <property type="nucleotide sequence ID" value="XM_006028469.3"/>
</dbReference>
<keyword evidence="17" id="KW-1185">Reference proteome</keyword>
<evidence type="ECO:0000256" key="9">
    <source>
        <dbReference type="ARBA" id="ARBA00022837"/>
    </source>
</evidence>
<dbReference type="GO" id="GO:0001786">
    <property type="term" value="F:phosphatidylserine binding"/>
    <property type="evidence" value="ECO:0007669"/>
    <property type="project" value="TreeGrafter"/>
</dbReference>
<organism evidence="17 18">
    <name type="scientific">Alligator sinensis</name>
    <name type="common">Chinese alligator</name>
    <dbReference type="NCBI Taxonomy" id="38654"/>
    <lineage>
        <taxon>Eukaryota</taxon>
        <taxon>Metazoa</taxon>
        <taxon>Chordata</taxon>
        <taxon>Craniata</taxon>
        <taxon>Vertebrata</taxon>
        <taxon>Euteleostomi</taxon>
        <taxon>Archelosauria</taxon>
        <taxon>Archosauria</taxon>
        <taxon>Crocodylia</taxon>
        <taxon>Alligatoridae</taxon>
        <taxon>Alligatorinae</taxon>
        <taxon>Alligator</taxon>
    </lineage>
</organism>
<keyword evidence="8 16" id="KW-0677">Repeat</keyword>
<evidence type="ECO:0000256" key="7">
    <source>
        <dbReference type="ARBA" id="ARBA00022707"/>
    </source>
</evidence>
<dbReference type="PRINTS" id="PR01811">
    <property type="entry name" value="ANNEXINXIII"/>
</dbReference>
<dbReference type="AlphaFoldDB" id="A0A1U7SDE1"/>
<comment type="function">
    <text evidence="15">Binds to membranes enriched in phosphatidylserine or phosphatidylglycerol in a calcium-dependent manner. Half-maximal membrane binding requires about 60 uM calcium. Does not bind to membranes that lack phospholipids with an acidic headgroup.</text>
</comment>
<dbReference type="KEGG" id="asn:102388200"/>
<evidence type="ECO:0000256" key="12">
    <source>
        <dbReference type="ARBA" id="ARBA00023288"/>
    </source>
</evidence>
<dbReference type="PROSITE" id="PS51897">
    <property type="entry name" value="ANNEXIN_2"/>
    <property type="match status" value="4"/>
</dbReference>
<dbReference type="GO" id="GO:0009888">
    <property type="term" value="P:tissue development"/>
    <property type="evidence" value="ECO:0007669"/>
    <property type="project" value="UniProtKB-ARBA"/>
</dbReference>
<dbReference type="PANTHER" id="PTHR10502:SF175">
    <property type="entry name" value="ANNEXIN A13"/>
    <property type="match status" value="1"/>
</dbReference>
<dbReference type="PROSITE" id="PS00223">
    <property type="entry name" value="ANNEXIN_1"/>
    <property type="match status" value="3"/>
</dbReference>
<dbReference type="GO" id="GO:0005262">
    <property type="term" value="F:calcium channel activity"/>
    <property type="evidence" value="ECO:0007669"/>
    <property type="project" value="UniProtKB-ARBA"/>
</dbReference>
<evidence type="ECO:0000256" key="3">
    <source>
        <dbReference type="ARBA" id="ARBA00004541"/>
    </source>
</evidence>
<dbReference type="OrthoDB" id="37886at2759"/>
<dbReference type="FunFam" id="1.10.220.10:FF:000003">
    <property type="entry name" value="Annexin"/>
    <property type="match status" value="1"/>
</dbReference>
<dbReference type="InterPro" id="IPR018502">
    <property type="entry name" value="Annexin_repeat"/>
</dbReference>
<keyword evidence="12" id="KW-0449">Lipoprotein</keyword>
<protein>
    <recommendedName>
        <fullName evidence="16">Annexin</fullName>
    </recommendedName>
</protein>
<keyword evidence="6" id="KW-1003">Cell membrane</keyword>
<dbReference type="InterPro" id="IPR037104">
    <property type="entry name" value="Annexin_sf"/>
</dbReference>
<evidence type="ECO:0000256" key="2">
    <source>
        <dbReference type="ARBA" id="ARBA00004221"/>
    </source>
</evidence>
<evidence type="ECO:0000256" key="10">
    <source>
        <dbReference type="ARBA" id="ARBA00023136"/>
    </source>
</evidence>
<dbReference type="GO" id="GO:0012506">
    <property type="term" value="C:vesicle membrane"/>
    <property type="evidence" value="ECO:0007669"/>
    <property type="project" value="TreeGrafter"/>
</dbReference>
<evidence type="ECO:0000256" key="14">
    <source>
        <dbReference type="ARBA" id="ARBA00023329"/>
    </source>
</evidence>
<dbReference type="GO" id="GO:0005634">
    <property type="term" value="C:nucleus"/>
    <property type="evidence" value="ECO:0007669"/>
    <property type="project" value="TreeGrafter"/>
</dbReference>
<evidence type="ECO:0000313" key="18">
    <source>
        <dbReference type="RefSeq" id="XP_006028531.1"/>
    </source>
</evidence>
<name>A0A1U7SDE1_ALLSI</name>
<keyword evidence="7" id="KW-0519">Myristate</keyword>
<dbReference type="CTD" id="312"/>
<comment type="similarity">
    <text evidence="4 16">Belongs to the annexin family.</text>
</comment>
<dbReference type="InParanoid" id="A0A1U7SDE1"/>
<comment type="subcellular location">
    <subcellularLocation>
        <location evidence="2">Apical cell membrane</location>
    </subcellularLocation>
    <subcellularLocation>
        <location evidence="1">Cell membrane</location>
        <topology evidence="1">Lipid-anchor</topology>
    </subcellularLocation>
    <subcellularLocation>
        <location evidence="3">Cytoplasmic vesicle</location>
    </subcellularLocation>
</comment>
<keyword evidence="9 16" id="KW-0106">Calcium</keyword>
<dbReference type="GO" id="GO:0016324">
    <property type="term" value="C:apical plasma membrane"/>
    <property type="evidence" value="ECO:0007669"/>
    <property type="project" value="UniProtKB-SubCell"/>
</dbReference>
<dbReference type="InterPro" id="IPR009166">
    <property type="entry name" value="ANX13"/>
</dbReference>
<evidence type="ECO:0000256" key="5">
    <source>
        <dbReference type="ARBA" id="ARBA00011407"/>
    </source>
</evidence>
<reference evidence="18" key="1">
    <citation type="submission" date="2025-08" db="UniProtKB">
        <authorList>
            <consortium name="RefSeq"/>
        </authorList>
    </citation>
    <scope>IDENTIFICATION</scope>
</reference>
<dbReference type="InterPro" id="IPR001464">
    <property type="entry name" value="Annexin"/>
</dbReference>
<dbReference type="PRINTS" id="PR00196">
    <property type="entry name" value="ANNEXIN"/>
</dbReference>
<dbReference type="SMART" id="SM00335">
    <property type="entry name" value="ANX"/>
    <property type="match status" value="4"/>
</dbReference>
<dbReference type="GO" id="GO:0031410">
    <property type="term" value="C:cytoplasmic vesicle"/>
    <property type="evidence" value="ECO:0007669"/>
    <property type="project" value="UniProtKB-SubCell"/>
</dbReference>
<dbReference type="GO" id="GO:0034704">
    <property type="term" value="C:calcium channel complex"/>
    <property type="evidence" value="ECO:0007669"/>
    <property type="project" value="UniProtKB-ARBA"/>
</dbReference>
<keyword evidence="11 16" id="KW-0041">Annexin</keyword>
<gene>
    <name evidence="18" type="primary">ANXA13</name>
</gene>
<evidence type="ECO:0000256" key="16">
    <source>
        <dbReference type="RuleBase" id="RU003540"/>
    </source>
</evidence>
<dbReference type="GO" id="GO:0005544">
    <property type="term" value="F:calcium-dependent phospholipid binding"/>
    <property type="evidence" value="ECO:0007669"/>
    <property type="project" value="UniProtKB-KW"/>
</dbReference>
<dbReference type="InterPro" id="IPR018252">
    <property type="entry name" value="Annexin_repeat_CS"/>
</dbReference>
<dbReference type="FunFam" id="1.10.220.10:FF:000011">
    <property type="entry name" value="Annexin"/>
    <property type="match status" value="1"/>
</dbReference>
<comment type="subunit">
    <text evidence="5">Monomer and homodimer.</text>
</comment>
<evidence type="ECO:0000256" key="1">
    <source>
        <dbReference type="ARBA" id="ARBA00004193"/>
    </source>
</evidence>
<keyword evidence="13 16" id="KW-0111">Calcium/phospholipid-binding</keyword>
<keyword evidence="10" id="KW-0472">Membrane</keyword>
<evidence type="ECO:0000256" key="8">
    <source>
        <dbReference type="ARBA" id="ARBA00022737"/>
    </source>
</evidence>
<evidence type="ECO:0000256" key="6">
    <source>
        <dbReference type="ARBA" id="ARBA00022475"/>
    </source>
</evidence>
<dbReference type="GO" id="GO:0048513">
    <property type="term" value="P:animal organ development"/>
    <property type="evidence" value="ECO:0007669"/>
    <property type="project" value="UniProtKB-ARBA"/>
</dbReference>
<dbReference type="FunFam" id="1.10.220.10:FF:000001">
    <property type="entry name" value="Annexin"/>
    <property type="match status" value="1"/>
</dbReference>
<dbReference type="eggNOG" id="KOG0819">
    <property type="taxonomic scope" value="Eukaryota"/>
</dbReference>
<evidence type="ECO:0000313" key="17">
    <source>
        <dbReference type="Proteomes" id="UP000189705"/>
    </source>
</evidence>
<proteinExistence type="inferred from homology"/>
<dbReference type="GO" id="GO:0030154">
    <property type="term" value="P:cell differentiation"/>
    <property type="evidence" value="ECO:0007669"/>
    <property type="project" value="UniProtKB-ARBA"/>
</dbReference>
<dbReference type="GeneID" id="102388200"/>
<dbReference type="SUPFAM" id="SSF47874">
    <property type="entry name" value="Annexin"/>
    <property type="match status" value="1"/>
</dbReference>
<keyword evidence="14" id="KW-0968">Cytoplasmic vesicle</keyword>
<comment type="domain">
    <text evidence="16">A pair of annexin repeats may form one binding site for calcium and phospholipid.</text>
</comment>
<accession>A0A1U7SDE1</accession>